<dbReference type="KEGG" id="pfla:Pflav_056080"/>
<dbReference type="SUPFAM" id="SSF49785">
    <property type="entry name" value="Galactose-binding domain-like"/>
    <property type="match status" value="1"/>
</dbReference>
<dbReference type="CDD" id="cd00146">
    <property type="entry name" value="PKD"/>
    <property type="match status" value="1"/>
</dbReference>
<dbReference type="GO" id="GO:0005975">
    <property type="term" value="P:carbohydrate metabolic process"/>
    <property type="evidence" value="ECO:0007669"/>
    <property type="project" value="UniProtKB-ARBA"/>
</dbReference>
<dbReference type="Proteomes" id="UP000502508">
    <property type="component" value="Chromosome"/>
</dbReference>
<feature type="domain" description="CBM6" evidence="2">
    <location>
        <begin position="152"/>
        <end position="286"/>
    </location>
</feature>
<protein>
    <recommendedName>
        <fullName evidence="2">CBM6 domain-containing protein</fullName>
    </recommendedName>
</protein>
<gene>
    <name evidence="3" type="ORF">Pflav_056080</name>
</gene>
<dbReference type="PROSITE" id="PS51175">
    <property type="entry name" value="CBM6"/>
    <property type="match status" value="1"/>
</dbReference>
<keyword evidence="1" id="KW-0732">Signal</keyword>
<dbReference type="Gene3D" id="2.60.40.10">
    <property type="entry name" value="Immunoglobulins"/>
    <property type="match status" value="1"/>
</dbReference>
<dbReference type="InterPro" id="IPR035986">
    <property type="entry name" value="PKD_dom_sf"/>
</dbReference>
<dbReference type="CDD" id="cd04084">
    <property type="entry name" value="CBM6_xylanase-like"/>
    <property type="match status" value="1"/>
</dbReference>
<dbReference type="GO" id="GO:0030246">
    <property type="term" value="F:carbohydrate binding"/>
    <property type="evidence" value="ECO:0007669"/>
    <property type="project" value="InterPro"/>
</dbReference>
<organism evidence="3 4">
    <name type="scientific">Phytohabitans flavus</name>
    <dbReference type="NCBI Taxonomy" id="1076124"/>
    <lineage>
        <taxon>Bacteria</taxon>
        <taxon>Bacillati</taxon>
        <taxon>Actinomycetota</taxon>
        <taxon>Actinomycetes</taxon>
        <taxon>Micromonosporales</taxon>
        <taxon>Micromonosporaceae</taxon>
    </lineage>
</organism>
<dbReference type="InterPro" id="IPR006584">
    <property type="entry name" value="Cellulose-bd_IV"/>
</dbReference>
<reference evidence="3 4" key="1">
    <citation type="submission" date="2020-03" db="EMBL/GenBank/DDBJ databases">
        <title>Whole genome shotgun sequence of Phytohabitans flavus NBRC 107702.</title>
        <authorList>
            <person name="Komaki H."/>
            <person name="Tamura T."/>
        </authorList>
    </citation>
    <scope>NUCLEOTIDE SEQUENCE [LARGE SCALE GENOMIC DNA]</scope>
    <source>
        <strain evidence="3 4">NBRC 107702</strain>
    </source>
</reference>
<dbReference type="Gene3D" id="2.60.120.260">
    <property type="entry name" value="Galactose-binding domain-like"/>
    <property type="match status" value="1"/>
</dbReference>
<name>A0A6F8XZQ1_9ACTN</name>
<keyword evidence="4" id="KW-1185">Reference proteome</keyword>
<accession>A0A6F8XZQ1</accession>
<dbReference type="EMBL" id="AP022870">
    <property type="protein sequence ID" value="BCB79198.1"/>
    <property type="molecule type" value="Genomic_DNA"/>
</dbReference>
<reference evidence="3 4" key="2">
    <citation type="submission" date="2020-03" db="EMBL/GenBank/DDBJ databases">
        <authorList>
            <person name="Ichikawa N."/>
            <person name="Kimura A."/>
            <person name="Kitahashi Y."/>
            <person name="Uohara A."/>
        </authorList>
    </citation>
    <scope>NUCLEOTIDE SEQUENCE [LARGE SCALE GENOMIC DNA]</scope>
    <source>
        <strain evidence="3 4">NBRC 107702</strain>
    </source>
</reference>
<dbReference type="Pfam" id="PF03422">
    <property type="entry name" value="CBM_6"/>
    <property type="match status" value="1"/>
</dbReference>
<dbReference type="InterPro" id="IPR013783">
    <property type="entry name" value="Ig-like_fold"/>
</dbReference>
<evidence type="ECO:0000313" key="3">
    <source>
        <dbReference type="EMBL" id="BCB79198.1"/>
    </source>
</evidence>
<evidence type="ECO:0000256" key="1">
    <source>
        <dbReference type="ARBA" id="ARBA00022729"/>
    </source>
</evidence>
<proteinExistence type="predicted"/>
<dbReference type="InterPro" id="IPR005084">
    <property type="entry name" value="CBM6"/>
</dbReference>
<evidence type="ECO:0000313" key="4">
    <source>
        <dbReference type="Proteomes" id="UP000502508"/>
    </source>
</evidence>
<dbReference type="AlphaFoldDB" id="A0A6F8XZQ1"/>
<dbReference type="InterPro" id="IPR008979">
    <property type="entry name" value="Galactose-bd-like_sf"/>
</dbReference>
<dbReference type="SMART" id="SM00606">
    <property type="entry name" value="CBD_IV"/>
    <property type="match status" value="1"/>
</dbReference>
<dbReference type="SUPFAM" id="SSF49299">
    <property type="entry name" value="PKD domain"/>
    <property type="match status" value="1"/>
</dbReference>
<evidence type="ECO:0000259" key="2">
    <source>
        <dbReference type="PROSITE" id="PS51175"/>
    </source>
</evidence>
<sequence>MDSADPNPSFTYTTNGVFNAKLTVTDSTGKTAVLTREIVVGNTAPAVTVTVPTSGTFFNWGDTVPYTVTVTDPEDGTIDCSRVRVSFVLGHDTHGHEMTTTTGCSGTLPTPADGADHAGGYLYGGISASYTDLGGNGQPALTTVGQAVIQVRRQQAEFAQVQQGVTLANTGDTGGGQHVTGIDPGDHIAFDPVNLGGVGSVTFRYASGGNATAGTPRATVELRVGSPTGAVVATATLNATSGTNSWASQSLPVSYPAGTQRLYLVFGSVSGGPTTGLVNLNWVEFSGAAGA</sequence>